<protein>
    <recommendedName>
        <fullName evidence="4">NADP-dependent glyceraldehyde-3-phosphate dehydrogenase</fullName>
        <ecNumber evidence="3">1.2.1.9</ecNumber>
    </recommendedName>
    <alternativeName>
        <fullName evidence="5">Glyceraldehyde-3-phosphate dehydrogenase [NADP(+)]</fullName>
    </alternativeName>
    <alternativeName>
        <fullName evidence="6">Non-phosphorylating glyceraldehyde 3-phosphate dehydrogenase</fullName>
    </alternativeName>
    <alternativeName>
        <fullName evidence="7">Triosephosphate dehydrogenase</fullName>
    </alternativeName>
</protein>
<comment type="catalytic activity">
    <reaction evidence="8">
        <text>D-glyceraldehyde 3-phosphate + NADP(+) + H2O = (2R)-3-phosphoglycerate + NADPH + 2 H(+)</text>
        <dbReference type="Rhea" id="RHEA:14669"/>
        <dbReference type="ChEBI" id="CHEBI:15377"/>
        <dbReference type="ChEBI" id="CHEBI:15378"/>
        <dbReference type="ChEBI" id="CHEBI:57783"/>
        <dbReference type="ChEBI" id="CHEBI:58272"/>
        <dbReference type="ChEBI" id="CHEBI:58349"/>
        <dbReference type="ChEBI" id="CHEBI:59776"/>
        <dbReference type="EC" id="1.2.1.9"/>
    </reaction>
</comment>
<evidence type="ECO:0000256" key="8">
    <source>
        <dbReference type="ARBA" id="ARBA00049186"/>
    </source>
</evidence>
<dbReference type="EMBL" id="CAICTM010001403">
    <property type="protein sequence ID" value="CAB9523333.1"/>
    <property type="molecule type" value="Genomic_DNA"/>
</dbReference>
<dbReference type="EC" id="1.2.1.9" evidence="3"/>
<name>A0A9N8HUN0_9STRA</name>
<dbReference type="PANTHER" id="PTHR42991">
    <property type="entry name" value="ALDEHYDE DEHYDROGENASE"/>
    <property type="match status" value="1"/>
</dbReference>
<organism evidence="12 13">
    <name type="scientific">Seminavis robusta</name>
    <dbReference type="NCBI Taxonomy" id="568900"/>
    <lineage>
        <taxon>Eukaryota</taxon>
        <taxon>Sar</taxon>
        <taxon>Stramenopiles</taxon>
        <taxon>Ochrophyta</taxon>
        <taxon>Bacillariophyta</taxon>
        <taxon>Bacillariophyceae</taxon>
        <taxon>Bacillariophycidae</taxon>
        <taxon>Naviculales</taxon>
        <taxon>Naviculaceae</taxon>
        <taxon>Seminavis</taxon>
    </lineage>
</organism>
<dbReference type="PROSITE" id="PS00687">
    <property type="entry name" value="ALDEHYDE_DEHYDR_GLU"/>
    <property type="match status" value="1"/>
</dbReference>
<dbReference type="InterPro" id="IPR016162">
    <property type="entry name" value="Ald_DH_N"/>
</dbReference>
<feature type="domain" description="Aldehyde dehydrogenase" evidence="11">
    <location>
        <begin position="27"/>
        <end position="479"/>
    </location>
</feature>
<dbReference type="SUPFAM" id="SSF53720">
    <property type="entry name" value="ALDH-like"/>
    <property type="match status" value="1"/>
</dbReference>
<dbReference type="OrthoDB" id="310895at2759"/>
<comment type="caution">
    <text evidence="12">The sequence shown here is derived from an EMBL/GenBank/DDBJ whole genome shotgun (WGS) entry which is preliminary data.</text>
</comment>
<dbReference type="Proteomes" id="UP001153069">
    <property type="component" value="Unassembled WGS sequence"/>
</dbReference>
<evidence type="ECO:0000256" key="3">
    <source>
        <dbReference type="ARBA" id="ARBA00038980"/>
    </source>
</evidence>
<dbReference type="CDD" id="cd07147">
    <property type="entry name" value="ALDH_F21_RNP123"/>
    <property type="match status" value="1"/>
</dbReference>
<accession>A0A9N8HUN0</accession>
<keyword evidence="13" id="KW-1185">Reference proteome</keyword>
<evidence type="ECO:0000256" key="9">
    <source>
        <dbReference type="PROSITE-ProRule" id="PRU10007"/>
    </source>
</evidence>
<keyword evidence="2 10" id="KW-0560">Oxidoreductase</keyword>
<evidence type="ECO:0000256" key="2">
    <source>
        <dbReference type="ARBA" id="ARBA00023002"/>
    </source>
</evidence>
<dbReference type="InterPro" id="IPR015590">
    <property type="entry name" value="Aldehyde_DH_dom"/>
</dbReference>
<dbReference type="GO" id="GO:0008911">
    <property type="term" value="F:lactaldehyde dehydrogenase (NAD+) activity"/>
    <property type="evidence" value="ECO:0007669"/>
    <property type="project" value="TreeGrafter"/>
</dbReference>
<gene>
    <name evidence="12" type="ORF">SEMRO_1405_G269800.1</name>
</gene>
<evidence type="ECO:0000313" key="13">
    <source>
        <dbReference type="Proteomes" id="UP001153069"/>
    </source>
</evidence>
<evidence type="ECO:0000256" key="10">
    <source>
        <dbReference type="RuleBase" id="RU003345"/>
    </source>
</evidence>
<feature type="active site" evidence="9">
    <location>
        <position position="257"/>
    </location>
</feature>
<evidence type="ECO:0000313" key="12">
    <source>
        <dbReference type="EMBL" id="CAB9523333.1"/>
    </source>
</evidence>
<evidence type="ECO:0000256" key="5">
    <source>
        <dbReference type="ARBA" id="ARBA00042470"/>
    </source>
</evidence>
<dbReference type="Gene3D" id="3.40.605.10">
    <property type="entry name" value="Aldehyde Dehydrogenase, Chain A, domain 1"/>
    <property type="match status" value="1"/>
</dbReference>
<dbReference type="InterPro" id="IPR016161">
    <property type="entry name" value="Ald_DH/histidinol_DH"/>
</dbReference>
<evidence type="ECO:0000256" key="1">
    <source>
        <dbReference type="ARBA" id="ARBA00009986"/>
    </source>
</evidence>
<proteinExistence type="inferred from homology"/>
<dbReference type="Pfam" id="PF00171">
    <property type="entry name" value="Aldedh"/>
    <property type="match status" value="1"/>
</dbReference>
<dbReference type="Gene3D" id="3.40.309.10">
    <property type="entry name" value="Aldehyde Dehydrogenase, Chain A, domain 2"/>
    <property type="match status" value="1"/>
</dbReference>
<evidence type="ECO:0000256" key="6">
    <source>
        <dbReference type="ARBA" id="ARBA00042646"/>
    </source>
</evidence>
<comment type="similarity">
    <text evidence="1 10">Belongs to the aldehyde dehydrogenase family.</text>
</comment>
<evidence type="ECO:0000256" key="7">
    <source>
        <dbReference type="ARBA" id="ARBA00043052"/>
    </source>
</evidence>
<evidence type="ECO:0000259" key="11">
    <source>
        <dbReference type="Pfam" id="PF00171"/>
    </source>
</evidence>
<dbReference type="InterPro" id="IPR016163">
    <property type="entry name" value="Ald_DH_C"/>
</dbReference>
<dbReference type="GO" id="GO:0008886">
    <property type="term" value="F:glyceraldehyde-3-phosphate dehydrogenase (NADP+) (non-phosphorylating) activity"/>
    <property type="evidence" value="ECO:0007669"/>
    <property type="project" value="UniProtKB-EC"/>
</dbReference>
<sequence>MSNFSIQKGGTMPFYLGGKAMKPNSGLKVINKYTQEEFCTVPLADESHVEEATAIAATEGAKKMKALPPYVRQEILMNVAAEATKRRDEFAYYLAIEAGKPIADSRGEADRLIQTFQLAAEEATRIGGEYSSLEIAPRAKGYSSITKRVPIGPVSLISPFNFPLNLAAHKIAPAIAAGCPFVLKPASMTPLGALLLGEILAADPQMPPEGFSILPCSRQAGNILTTDERYKLMSFTGSPEVGFALKAKAGKKPVILELGGNAFCLIDDDDVGMATIVEEVVHGAFYQSGQSCISIQRLLVNDGIYDQFKAALVEKVKSLKMGDPMNEDTFIGPLINSGAADKVESWVKEAVDKGGNLLCGGVRSERNFVSPAVVENVPHDTDLARDEVFGPVVCLERYTDFKEAVELVNASKFGLQAGVYTNNWNKAHYAFDNIECGGVCINSVPSVRIDSQPYGGVKDSGIGREGPKFAIEDYTEIRVMVMKNAGKL</sequence>
<dbReference type="InterPro" id="IPR029510">
    <property type="entry name" value="Ald_DH_CS_GLU"/>
</dbReference>
<dbReference type="PANTHER" id="PTHR42991:SF1">
    <property type="entry name" value="ALDEHYDE DEHYDROGENASE"/>
    <property type="match status" value="1"/>
</dbReference>
<dbReference type="AlphaFoldDB" id="A0A9N8HUN0"/>
<reference evidence="12" key="1">
    <citation type="submission" date="2020-06" db="EMBL/GenBank/DDBJ databases">
        <authorList>
            <consortium name="Plant Systems Biology data submission"/>
        </authorList>
    </citation>
    <scope>NUCLEOTIDE SEQUENCE</scope>
    <source>
        <strain evidence="12">D6</strain>
    </source>
</reference>
<evidence type="ECO:0000256" key="4">
    <source>
        <dbReference type="ARBA" id="ARBA00040853"/>
    </source>
</evidence>
<dbReference type="InterPro" id="IPR051020">
    <property type="entry name" value="ALDH-related_metabolic_enz"/>
</dbReference>